<sequence>MIQLIGGEMTVWSDLDGTHGPAPAGDPTLRPLLAGATGRVLVAGPHAPELLDAIPSDQVTLLVRGIPDAEALASRPGVTVCCGSLEKLTGLPAYDTVIALDGLDRLRSAEADDASWDETLTQLLALLSPQGRLLLRLENLFGLDRLVALPPAPADTEWVTPDDETRPTGPDAMRARLAAAGVPVVRDYAAYPGALLGGAVLADPALRGFLEATLVAAAEPAHLITGALRHNLADDLAPAWIFLAGPGATGPEALIAAGEVRRDAGGRWVRGDDRPVPLGRTLEGLLLAACGRRAQPELRELLTAWQRSPAAGVPAAQVLVDADGRFHPLAPAGAAVEALRRLAATMVDGGYAYLWPSPADEASLTALLAGMTGRELDPRDVPTVSRSGRETVRELTIARDRLAGELAEARAQHEFYERQIASRDHELKRVRQLNAVLSATAPGKAAHTLVRGVRAVVRRTRG</sequence>
<organism evidence="2 3">
    <name type="scientific">Paractinoplanes durhamensis</name>
    <dbReference type="NCBI Taxonomy" id="113563"/>
    <lineage>
        <taxon>Bacteria</taxon>
        <taxon>Bacillati</taxon>
        <taxon>Actinomycetota</taxon>
        <taxon>Actinomycetes</taxon>
        <taxon>Micromonosporales</taxon>
        <taxon>Micromonosporaceae</taxon>
        <taxon>Paractinoplanes</taxon>
    </lineage>
</organism>
<keyword evidence="1" id="KW-0175">Coiled coil</keyword>
<dbReference type="RefSeq" id="WP_203727633.1">
    <property type="nucleotide sequence ID" value="NZ_BAAATX010000005.1"/>
</dbReference>
<proteinExistence type="predicted"/>
<feature type="coiled-coil region" evidence="1">
    <location>
        <begin position="392"/>
        <end position="419"/>
    </location>
</feature>
<evidence type="ECO:0000313" key="3">
    <source>
        <dbReference type="Proteomes" id="UP000637628"/>
    </source>
</evidence>
<dbReference type="InterPro" id="IPR029063">
    <property type="entry name" value="SAM-dependent_MTases_sf"/>
</dbReference>
<dbReference type="SUPFAM" id="SSF53335">
    <property type="entry name" value="S-adenosyl-L-methionine-dependent methyltransferases"/>
    <property type="match status" value="1"/>
</dbReference>
<dbReference type="EMBL" id="BOML01000027">
    <property type="protein sequence ID" value="GIE01860.1"/>
    <property type="molecule type" value="Genomic_DNA"/>
</dbReference>
<dbReference type="Proteomes" id="UP000637628">
    <property type="component" value="Unassembled WGS sequence"/>
</dbReference>
<reference evidence="2 3" key="1">
    <citation type="submission" date="2021-01" db="EMBL/GenBank/DDBJ databases">
        <title>Whole genome shotgun sequence of Actinoplanes durhamensis NBRC 14914.</title>
        <authorList>
            <person name="Komaki H."/>
            <person name="Tamura T."/>
        </authorList>
    </citation>
    <scope>NUCLEOTIDE SEQUENCE [LARGE SCALE GENOMIC DNA]</scope>
    <source>
        <strain evidence="2 3">NBRC 14914</strain>
    </source>
</reference>
<gene>
    <name evidence="2" type="ORF">Adu01nite_32100</name>
</gene>
<comment type="caution">
    <text evidence="2">The sequence shown here is derived from an EMBL/GenBank/DDBJ whole genome shotgun (WGS) entry which is preliminary data.</text>
</comment>
<evidence type="ECO:0000313" key="2">
    <source>
        <dbReference type="EMBL" id="GIE01860.1"/>
    </source>
</evidence>
<dbReference type="Gene3D" id="3.40.50.150">
    <property type="entry name" value="Vaccinia Virus protein VP39"/>
    <property type="match status" value="1"/>
</dbReference>
<name>A0ABQ3YW87_9ACTN</name>
<keyword evidence="3" id="KW-1185">Reference proteome</keyword>
<accession>A0ABQ3YW87</accession>
<protein>
    <submittedName>
        <fullName evidence="2">Uncharacterized protein</fullName>
    </submittedName>
</protein>
<evidence type="ECO:0000256" key="1">
    <source>
        <dbReference type="SAM" id="Coils"/>
    </source>
</evidence>